<keyword evidence="7" id="KW-1015">Disulfide bond</keyword>
<gene>
    <name evidence="9" type="primary">mnmA</name>
    <name evidence="12" type="ordered locus">Dret_0299</name>
</gene>
<dbReference type="NCBIfam" id="TIGR00420">
    <property type="entry name" value="trmU"/>
    <property type="match status" value="1"/>
</dbReference>
<dbReference type="HOGENOM" id="CLU_035188_0_0_7"/>
<feature type="site" description="Interaction with tRNA" evidence="9">
    <location>
        <position position="326"/>
    </location>
</feature>
<evidence type="ECO:0000256" key="3">
    <source>
        <dbReference type="ARBA" id="ARBA00022694"/>
    </source>
</evidence>
<evidence type="ECO:0000256" key="6">
    <source>
        <dbReference type="ARBA" id="ARBA00022884"/>
    </source>
</evidence>
<feature type="active site" description="Cysteine persulfide intermediate" evidence="9">
    <location>
        <position position="188"/>
    </location>
</feature>
<dbReference type="Proteomes" id="UP000001052">
    <property type="component" value="Chromosome"/>
</dbReference>
<evidence type="ECO:0000256" key="4">
    <source>
        <dbReference type="ARBA" id="ARBA00022741"/>
    </source>
</evidence>
<comment type="subcellular location">
    <subcellularLocation>
        <location evidence="9">Cytoplasm</location>
    </subcellularLocation>
</comment>
<dbReference type="EC" id="2.8.1.13" evidence="9"/>
<dbReference type="InterPro" id="IPR023382">
    <property type="entry name" value="MnmA-like_central_sf"/>
</dbReference>
<dbReference type="OrthoDB" id="9800696at2"/>
<feature type="domain" description="tRNA-specific 2-thiouridylase MnmA-like C-terminal" evidence="10">
    <location>
        <begin position="269"/>
        <end position="343"/>
    </location>
</feature>
<feature type="site" description="Interaction with tRNA" evidence="9">
    <location>
        <position position="117"/>
    </location>
</feature>
<keyword evidence="1 9" id="KW-0820">tRNA-binding</keyword>
<dbReference type="eggNOG" id="COG0482">
    <property type="taxonomic scope" value="Bacteria"/>
</dbReference>
<evidence type="ECO:0000256" key="2">
    <source>
        <dbReference type="ARBA" id="ARBA00022679"/>
    </source>
</evidence>
<dbReference type="AlphaFoldDB" id="C8WZX6"/>
<dbReference type="GO" id="GO:0005524">
    <property type="term" value="F:ATP binding"/>
    <property type="evidence" value="ECO:0007669"/>
    <property type="project" value="UniProtKB-KW"/>
</dbReference>
<reference evidence="13" key="1">
    <citation type="submission" date="2009-09" db="EMBL/GenBank/DDBJ databases">
        <title>The complete chromosome of Desulfohalobium retbaense DSM 5692.</title>
        <authorList>
            <consortium name="US DOE Joint Genome Institute (JGI-PGF)"/>
            <person name="Lucas S."/>
            <person name="Copeland A."/>
            <person name="Lapidus A."/>
            <person name="Glavina del Rio T."/>
            <person name="Dalin E."/>
            <person name="Tice H."/>
            <person name="Bruce D."/>
            <person name="Goodwin L."/>
            <person name="Pitluck S."/>
            <person name="Kyrpides N."/>
            <person name="Mavromatis K."/>
            <person name="Ivanova N."/>
            <person name="Mikhailova N."/>
            <person name="Munk A.C."/>
            <person name="Brettin T."/>
            <person name="Detter J.C."/>
            <person name="Han C."/>
            <person name="Tapia R."/>
            <person name="Larimer F."/>
            <person name="Land M."/>
            <person name="Hauser L."/>
            <person name="Markowitz V."/>
            <person name="Cheng J.-F."/>
            <person name="Hugenholtz P."/>
            <person name="Woyke T."/>
            <person name="Wu D."/>
            <person name="Spring S."/>
            <person name="Klenk H.-P."/>
            <person name="Eisen J.A."/>
        </authorList>
    </citation>
    <scope>NUCLEOTIDE SEQUENCE [LARGE SCALE GENOMIC DNA]</scope>
    <source>
        <strain evidence="13">DSM 5692</strain>
    </source>
</reference>
<dbReference type="GO" id="GO:0000049">
    <property type="term" value="F:tRNA binding"/>
    <property type="evidence" value="ECO:0007669"/>
    <property type="project" value="UniProtKB-KW"/>
</dbReference>
<comment type="caution">
    <text evidence="9">Lacks conserved residue(s) required for the propagation of feature annotation.</text>
</comment>
<dbReference type="InterPro" id="IPR014729">
    <property type="entry name" value="Rossmann-like_a/b/a_fold"/>
</dbReference>
<sequence length="349" mass="38459">MRTAVAVSGGADSLFALLALREAGHDVLALHAHFLAPDAVDADVQDRLRHCCKTLGVDLEIVDLHHKFAELVITPFIEHYAQGMTPNPCALCNPRIKFGILRDAAKQLGCKGFATGHYVRLLQTPNGPLLCRGNDPRKEQSYFLSLVPQASLDNVVFPLGTRHKSTIQGELEQRGFTIPESEESQEVCFIPDDDYRSFLQNTGAPLSGPGPIVDRAGNQLGHHSGLWRYTLGQRRGLGIAYSEPLYVIDKEIRSNRLVVGTRAERQATGCSVHELNTLLPFEKWPDQIWVQTNYRQQPVPCRIRIVSETGMEISFLEPKGPAAPGQVAAFYTAKGYVLGGGIIHDSTRT</sequence>
<evidence type="ECO:0000313" key="13">
    <source>
        <dbReference type="Proteomes" id="UP000001052"/>
    </source>
</evidence>
<dbReference type="InterPro" id="IPR046885">
    <property type="entry name" value="MnmA-like_C"/>
</dbReference>
<keyword evidence="9" id="KW-0963">Cytoplasm</keyword>
<dbReference type="FunFam" id="2.30.30.280:FF:000001">
    <property type="entry name" value="tRNA-specific 2-thiouridylase MnmA"/>
    <property type="match status" value="1"/>
</dbReference>
<keyword evidence="2 9" id="KW-0808">Transferase</keyword>
<proteinExistence type="inferred from homology"/>
<reference evidence="12 13" key="2">
    <citation type="journal article" date="2010" name="Stand. Genomic Sci.">
        <title>Complete genome sequence of Desulfohalobium retbaense type strain (HR(100)).</title>
        <authorList>
            <person name="Spring S."/>
            <person name="Nolan M."/>
            <person name="Lapidus A."/>
            <person name="Glavina Del Rio T."/>
            <person name="Copeland A."/>
            <person name="Tice H."/>
            <person name="Cheng J.F."/>
            <person name="Lucas S."/>
            <person name="Land M."/>
            <person name="Chen F."/>
            <person name="Bruce D."/>
            <person name="Goodwin L."/>
            <person name="Pitluck S."/>
            <person name="Ivanova N."/>
            <person name="Mavromatis K."/>
            <person name="Mikhailova N."/>
            <person name="Pati A."/>
            <person name="Chen A."/>
            <person name="Palaniappan K."/>
            <person name="Hauser L."/>
            <person name="Chang Y.J."/>
            <person name="Jeffries C.D."/>
            <person name="Munk C."/>
            <person name="Kiss H."/>
            <person name="Chain P."/>
            <person name="Han C."/>
            <person name="Brettin T."/>
            <person name="Detter J.C."/>
            <person name="Schuler E."/>
            <person name="Goker M."/>
            <person name="Rohde M."/>
            <person name="Bristow J."/>
            <person name="Eisen J.A."/>
            <person name="Markowitz V."/>
            <person name="Hugenholtz P."/>
            <person name="Kyrpides N.C."/>
            <person name="Klenk H.P."/>
        </authorList>
    </citation>
    <scope>NUCLEOTIDE SEQUENCE [LARGE SCALE GENOMIC DNA]</scope>
    <source>
        <strain evidence="12 13">DSM 5692</strain>
    </source>
</reference>
<dbReference type="GO" id="GO:0103016">
    <property type="term" value="F:tRNA-uridine 2-sulfurtransferase activity"/>
    <property type="evidence" value="ECO:0007669"/>
    <property type="project" value="UniProtKB-EC"/>
</dbReference>
<dbReference type="GO" id="GO:0002143">
    <property type="term" value="P:tRNA wobble position uridine thiolation"/>
    <property type="evidence" value="ECO:0007669"/>
    <property type="project" value="TreeGrafter"/>
</dbReference>
<name>C8WZX6_DESRD</name>
<feature type="binding site" evidence="9">
    <location>
        <position position="116"/>
    </location>
    <ligand>
        <name>ATP</name>
        <dbReference type="ChEBI" id="CHEBI:30616"/>
    </ligand>
</feature>
<evidence type="ECO:0000256" key="5">
    <source>
        <dbReference type="ARBA" id="ARBA00022840"/>
    </source>
</evidence>
<feature type="region of interest" description="Interaction with tRNA" evidence="9">
    <location>
        <begin position="138"/>
        <end position="140"/>
    </location>
</feature>
<dbReference type="HAMAP" id="MF_00144">
    <property type="entry name" value="tRNA_thiouridyl_MnmA"/>
    <property type="match status" value="1"/>
</dbReference>
<protein>
    <recommendedName>
        <fullName evidence="9">tRNA-specific 2-thiouridylase MnmA</fullName>
        <ecNumber evidence="9">2.8.1.13</ecNumber>
    </recommendedName>
</protein>
<dbReference type="STRING" id="485915.Dret_0299"/>
<dbReference type="KEGG" id="drt:Dret_0299"/>
<dbReference type="Gene3D" id="3.40.50.620">
    <property type="entry name" value="HUPs"/>
    <property type="match status" value="1"/>
</dbReference>
<dbReference type="EMBL" id="CP001734">
    <property type="protein sequence ID" value="ACV67601.1"/>
    <property type="molecule type" value="Genomic_DNA"/>
</dbReference>
<evidence type="ECO:0000256" key="9">
    <source>
        <dbReference type="HAMAP-Rule" id="MF_00144"/>
    </source>
</evidence>
<dbReference type="RefSeq" id="WP_015750760.1">
    <property type="nucleotide sequence ID" value="NC_013223.1"/>
</dbReference>
<evidence type="ECO:0000256" key="8">
    <source>
        <dbReference type="ARBA" id="ARBA00051542"/>
    </source>
</evidence>
<evidence type="ECO:0000256" key="1">
    <source>
        <dbReference type="ARBA" id="ARBA00022555"/>
    </source>
</evidence>
<keyword evidence="5 9" id="KW-0067">ATP-binding</keyword>
<dbReference type="Pfam" id="PF20259">
    <property type="entry name" value="tRNA_Me_trans_M"/>
    <property type="match status" value="1"/>
</dbReference>
<keyword evidence="4 9" id="KW-0547">Nucleotide-binding</keyword>
<feature type="binding site" evidence="9">
    <location>
        <begin position="6"/>
        <end position="13"/>
    </location>
    <ligand>
        <name>ATP</name>
        <dbReference type="ChEBI" id="CHEBI:30616"/>
    </ligand>
</feature>
<dbReference type="Gene3D" id="2.30.30.280">
    <property type="entry name" value="Adenine nucleotide alpha hydrolases-like domains"/>
    <property type="match status" value="1"/>
</dbReference>
<keyword evidence="3 9" id="KW-0819">tRNA processing</keyword>
<evidence type="ECO:0000259" key="10">
    <source>
        <dbReference type="Pfam" id="PF20258"/>
    </source>
</evidence>
<keyword evidence="6 9" id="KW-0694">RNA-binding</keyword>
<dbReference type="InterPro" id="IPR046884">
    <property type="entry name" value="MnmA-like_central"/>
</dbReference>
<evidence type="ECO:0000259" key="11">
    <source>
        <dbReference type="Pfam" id="PF20259"/>
    </source>
</evidence>
<dbReference type="Pfam" id="PF03054">
    <property type="entry name" value="tRNA_Me_trans"/>
    <property type="match status" value="1"/>
</dbReference>
<feature type="active site" description="Nucleophile" evidence="9">
    <location>
        <position position="92"/>
    </location>
</feature>
<dbReference type="GO" id="GO:0005737">
    <property type="term" value="C:cytoplasm"/>
    <property type="evidence" value="ECO:0007669"/>
    <property type="project" value="UniProtKB-SubCell"/>
</dbReference>
<comment type="function">
    <text evidence="9">Catalyzes the 2-thiolation of uridine at the wobble position (U34) of tRNA, leading to the formation of s(2)U34.</text>
</comment>
<dbReference type="InterPro" id="IPR004506">
    <property type="entry name" value="MnmA-like"/>
</dbReference>
<dbReference type="Pfam" id="PF20258">
    <property type="entry name" value="tRNA_Me_trans_C"/>
    <property type="match status" value="1"/>
</dbReference>
<evidence type="ECO:0000313" key="12">
    <source>
        <dbReference type="EMBL" id="ACV67601.1"/>
    </source>
</evidence>
<organism evidence="12 13">
    <name type="scientific">Desulfohalobium retbaense (strain ATCC 49708 / DSM 5692 / JCM 16813 / HR100)</name>
    <dbReference type="NCBI Taxonomy" id="485915"/>
    <lineage>
        <taxon>Bacteria</taxon>
        <taxon>Pseudomonadati</taxon>
        <taxon>Thermodesulfobacteriota</taxon>
        <taxon>Desulfovibrionia</taxon>
        <taxon>Desulfovibrionales</taxon>
        <taxon>Desulfohalobiaceae</taxon>
        <taxon>Desulfohalobium</taxon>
    </lineage>
</organism>
<dbReference type="CDD" id="cd01998">
    <property type="entry name" value="MnmA_TRMU-like"/>
    <property type="match status" value="1"/>
</dbReference>
<evidence type="ECO:0000256" key="7">
    <source>
        <dbReference type="ARBA" id="ARBA00023157"/>
    </source>
</evidence>
<comment type="similarity">
    <text evidence="9">Belongs to the MnmA/TRMU family.</text>
</comment>
<dbReference type="NCBIfam" id="NF001138">
    <property type="entry name" value="PRK00143.1"/>
    <property type="match status" value="1"/>
</dbReference>
<comment type="catalytic activity">
    <reaction evidence="8 9">
        <text>S-sulfanyl-L-cysteinyl-[protein] + uridine(34) in tRNA + AH2 + ATP = 2-thiouridine(34) in tRNA + L-cysteinyl-[protein] + A + AMP + diphosphate + H(+)</text>
        <dbReference type="Rhea" id="RHEA:47032"/>
        <dbReference type="Rhea" id="RHEA-COMP:10131"/>
        <dbReference type="Rhea" id="RHEA-COMP:11726"/>
        <dbReference type="Rhea" id="RHEA-COMP:11727"/>
        <dbReference type="Rhea" id="RHEA-COMP:11728"/>
        <dbReference type="ChEBI" id="CHEBI:13193"/>
        <dbReference type="ChEBI" id="CHEBI:15378"/>
        <dbReference type="ChEBI" id="CHEBI:17499"/>
        <dbReference type="ChEBI" id="CHEBI:29950"/>
        <dbReference type="ChEBI" id="CHEBI:30616"/>
        <dbReference type="ChEBI" id="CHEBI:33019"/>
        <dbReference type="ChEBI" id="CHEBI:61963"/>
        <dbReference type="ChEBI" id="CHEBI:65315"/>
        <dbReference type="ChEBI" id="CHEBI:87170"/>
        <dbReference type="ChEBI" id="CHEBI:456215"/>
        <dbReference type="EC" id="2.8.1.13"/>
    </reaction>
</comment>
<dbReference type="PANTHER" id="PTHR11933:SF5">
    <property type="entry name" value="MITOCHONDRIAL TRNA-SPECIFIC 2-THIOURIDYLASE 1"/>
    <property type="match status" value="1"/>
</dbReference>
<dbReference type="PANTHER" id="PTHR11933">
    <property type="entry name" value="TRNA 5-METHYLAMINOMETHYL-2-THIOURIDYLATE -METHYLTRANSFERASE"/>
    <property type="match status" value="1"/>
</dbReference>
<keyword evidence="13" id="KW-1185">Reference proteome</keyword>
<dbReference type="SUPFAM" id="SSF52402">
    <property type="entry name" value="Adenine nucleotide alpha hydrolases-like"/>
    <property type="match status" value="1"/>
</dbReference>
<accession>C8WZX6</accession>
<feature type="domain" description="tRNA-specific 2-thiouridylase MnmA-like central" evidence="11">
    <location>
        <begin position="197"/>
        <end position="260"/>
    </location>
</feature>